<evidence type="ECO:0000313" key="3">
    <source>
        <dbReference type="Proteomes" id="UP000723463"/>
    </source>
</evidence>
<reference evidence="2" key="1">
    <citation type="journal article" date="2020" name="Fungal Divers.">
        <title>Resolving the Mortierellaceae phylogeny through synthesis of multi-gene phylogenetics and phylogenomics.</title>
        <authorList>
            <person name="Vandepol N."/>
            <person name="Liber J."/>
            <person name="Desiro A."/>
            <person name="Na H."/>
            <person name="Kennedy M."/>
            <person name="Barry K."/>
            <person name="Grigoriev I.V."/>
            <person name="Miller A.N."/>
            <person name="O'Donnell K."/>
            <person name="Stajich J.E."/>
            <person name="Bonito G."/>
        </authorList>
    </citation>
    <scope>NUCLEOTIDE SEQUENCE</scope>
    <source>
        <strain evidence="2">NRRL 2591</strain>
    </source>
</reference>
<comment type="caution">
    <text evidence="2">The sequence shown here is derived from an EMBL/GenBank/DDBJ whole genome shotgun (WGS) entry which is preliminary data.</text>
</comment>
<dbReference type="AlphaFoldDB" id="A0A9P6FD27"/>
<feature type="region of interest" description="Disordered" evidence="1">
    <location>
        <begin position="19"/>
        <end position="122"/>
    </location>
</feature>
<evidence type="ECO:0000256" key="1">
    <source>
        <dbReference type="SAM" id="MobiDB-lite"/>
    </source>
</evidence>
<feature type="compositionally biased region" description="Low complexity" evidence="1">
    <location>
        <begin position="38"/>
        <end position="92"/>
    </location>
</feature>
<dbReference type="Proteomes" id="UP000723463">
    <property type="component" value="Unassembled WGS sequence"/>
</dbReference>
<feature type="compositionally biased region" description="Polar residues" evidence="1">
    <location>
        <begin position="20"/>
        <end position="37"/>
    </location>
</feature>
<organism evidence="2 3">
    <name type="scientific">Mortierella hygrophila</name>
    <dbReference type="NCBI Taxonomy" id="979708"/>
    <lineage>
        <taxon>Eukaryota</taxon>
        <taxon>Fungi</taxon>
        <taxon>Fungi incertae sedis</taxon>
        <taxon>Mucoromycota</taxon>
        <taxon>Mortierellomycotina</taxon>
        <taxon>Mortierellomycetes</taxon>
        <taxon>Mortierellales</taxon>
        <taxon>Mortierellaceae</taxon>
        <taxon>Mortierella</taxon>
    </lineage>
</organism>
<evidence type="ECO:0000313" key="2">
    <source>
        <dbReference type="EMBL" id="KAF9547974.1"/>
    </source>
</evidence>
<gene>
    <name evidence="2" type="ORF">EC957_007487</name>
</gene>
<accession>A0A9P6FD27</accession>
<keyword evidence="3" id="KW-1185">Reference proteome</keyword>
<sequence length="156" mass="16876">MNSGPGFDVEAHDYDGLLKGSNSIESITNGATPSVILQQQQQAGSAATGAQQPAPSPPSTAAALAAQQQLQQHQYQQPQPQYRQQQQQQQQAMNDSAMGMPAATSPPMMGALPRGPTFMGSSGVSEAKLKRFLEHNQRLREHLEMRRIPVSEANIR</sequence>
<protein>
    <submittedName>
        <fullName evidence="2">Uncharacterized protein</fullName>
    </submittedName>
</protein>
<proteinExistence type="predicted"/>
<dbReference type="EMBL" id="JAAAXW010000035">
    <property type="protein sequence ID" value="KAF9547974.1"/>
    <property type="molecule type" value="Genomic_DNA"/>
</dbReference>
<name>A0A9P6FD27_9FUNG</name>